<evidence type="ECO:0000313" key="1">
    <source>
        <dbReference type="EMBL" id="PXY21362.1"/>
    </source>
</evidence>
<gene>
    <name evidence="1" type="ORF">BAY60_28420</name>
</gene>
<reference evidence="1 2" key="1">
    <citation type="submission" date="2016-07" db="EMBL/GenBank/DDBJ databases">
        <title>Draft genome sequence of Prauserella muralis DSM 45305, isolated from a mould-covered wall in an indoor environment.</title>
        <authorList>
            <person name="Ruckert C."/>
            <person name="Albersmeier A."/>
            <person name="Jiang C.-L."/>
            <person name="Jiang Y."/>
            <person name="Kalinowski J."/>
            <person name="Schneider O."/>
            <person name="Winkler A."/>
            <person name="Zotchev S.B."/>
        </authorList>
    </citation>
    <scope>NUCLEOTIDE SEQUENCE [LARGE SCALE GENOMIC DNA]</scope>
    <source>
        <strain evidence="1 2">DSM 45305</strain>
    </source>
</reference>
<organism evidence="1 2">
    <name type="scientific">Prauserella muralis</name>
    <dbReference type="NCBI Taxonomy" id="588067"/>
    <lineage>
        <taxon>Bacteria</taxon>
        <taxon>Bacillati</taxon>
        <taxon>Actinomycetota</taxon>
        <taxon>Actinomycetes</taxon>
        <taxon>Pseudonocardiales</taxon>
        <taxon>Pseudonocardiaceae</taxon>
        <taxon>Prauserella</taxon>
    </lineage>
</organism>
<proteinExistence type="predicted"/>
<dbReference type="AlphaFoldDB" id="A0A2V4AMD3"/>
<evidence type="ECO:0008006" key="3">
    <source>
        <dbReference type="Google" id="ProtNLM"/>
    </source>
</evidence>
<comment type="caution">
    <text evidence="1">The sequence shown here is derived from an EMBL/GenBank/DDBJ whole genome shotgun (WGS) entry which is preliminary data.</text>
</comment>
<accession>A0A2V4AMD3</accession>
<evidence type="ECO:0000313" key="2">
    <source>
        <dbReference type="Proteomes" id="UP000249915"/>
    </source>
</evidence>
<name>A0A2V4AMD3_9PSEU</name>
<keyword evidence="2" id="KW-1185">Reference proteome</keyword>
<sequence>MQSCQRPPVRAAVASVLVAALGDLAERDGAPKVDKMPDLRNWWRYGQESFVALRPTAWYMPERVTKVNWLDTFAEMVAVREAIDADPILGTRVDTMVGVEFSLQQRRLDWLLIEHLLEPMIVTTRTYEFDEAAFDLHYNRLEAGLLADTVRLVEFIPLNGFVSSMDEIALPGGVVLRPMTDRQMSRAIQVLAAPAEFSGGPNSVQVSRFHQWAVTREQSYPVTSYKQGMPEHPRPPAFPSLEEPVQRLVTALHVVCGGSVVATRPILLQHDDDFPRDIEGSATLPAVGLADVNRPTLLLTEEHVDAVRRVYEALAAPAVARDRSLQVSLRRFVFAGSKSLPEDRLIDLNICSEALFIKRGKIKGGQKGAPAAEAAGQLLAGDPVLGVERTEIERFFKEAYRLRNAEIHGDHPVQKRMTLLGGAKSEDLARFIEDLARLLGRAIQLVLAELTRPQPDRNMLITPR</sequence>
<dbReference type="Proteomes" id="UP000249915">
    <property type="component" value="Unassembled WGS sequence"/>
</dbReference>
<protein>
    <recommendedName>
        <fullName evidence="3">Apea-like HEPN domain-containing protein</fullName>
    </recommendedName>
</protein>
<dbReference type="EMBL" id="MASW01000006">
    <property type="protein sequence ID" value="PXY21362.1"/>
    <property type="molecule type" value="Genomic_DNA"/>
</dbReference>